<dbReference type="Gene3D" id="3.30.450.20">
    <property type="entry name" value="PAS domain"/>
    <property type="match status" value="1"/>
</dbReference>
<dbReference type="SMART" id="SM00283">
    <property type="entry name" value="MA"/>
    <property type="match status" value="1"/>
</dbReference>
<comment type="subcellular location">
    <subcellularLocation>
        <location evidence="1">Cell membrane</location>
        <topology evidence="1">Multi-pass membrane protein</topology>
    </subcellularLocation>
</comment>
<dbReference type="PANTHER" id="PTHR32089">
    <property type="entry name" value="METHYL-ACCEPTING CHEMOTAXIS PROTEIN MCPB"/>
    <property type="match status" value="1"/>
</dbReference>
<proteinExistence type="inferred from homology"/>
<dbReference type="Proteomes" id="UP000001683">
    <property type="component" value="Chromosome"/>
</dbReference>
<evidence type="ECO:0000256" key="9">
    <source>
        <dbReference type="PROSITE-ProRule" id="PRU00284"/>
    </source>
</evidence>
<dbReference type="GO" id="GO:0007165">
    <property type="term" value="P:signal transduction"/>
    <property type="evidence" value="ECO:0007669"/>
    <property type="project" value="UniProtKB-KW"/>
</dbReference>
<keyword evidence="15" id="KW-1185">Reference proteome</keyword>
<gene>
    <name evidence="14" type="ordered locus">Nther_2860</name>
</gene>
<dbReference type="InterPro" id="IPR003660">
    <property type="entry name" value="HAMP_dom"/>
</dbReference>
<keyword evidence="5 11" id="KW-1133">Transmembrane helix</keyword>
<reference evidence="14 15" key="2">
    <citation type="journal article" date="2011" name="J. Bacteriol.">
        <title>Complete genome sequence of the anaerobic, halophilic alkalithermophile Natranaerobius thermophilus JW/NM-WN-LF.</title>
        <authorList>
            <person name="Zhao B."/>
            <person name="Mesbah N.M."/>
            <person name="Dalin E."/>
            <person name="Goodwin L."/>
            <person name="Nolan M."/>
            <person name="Pitluck S."/>
            <person name="Chertkov O."/>
            <person name="Brettin T.S."/>
            <person name="Han J."/>
            <person name="Larimer F.W."/>
            <person name="Land M.L."/>
            <person name="Hauser L."/>
            <person name="Kyrpides N."/>
            <person name="Wiegel J."/>
        </authorList>
    </citation>
    <scope>NUCLEOTIDE SEQUENCE [LARGE SCALE GENOMIC DNA]</scope>
    <source>
        <strain evidence="15">ATCC BAA-1301 / DSM 18059 / JW/NM-WN-LF</strain>
    </source>
</reference>
<dbReference type="Pfam" id="PF00015">
    <property type="entry name" value="MCPsignal"/>
    <property type="match status" value="1"/>
</dbReference>
<name>B2A3H8_NATTJ</name>
<keyword evidence="4 11" id="KW-0812">Transmembrane</keyword>
<evidence type="ECO:0000313" key="15">
    <source>
        <dbReference type="Proteomes" id="UP000001683"/>
    </source>
</evidence>
<feature type="domain" description="Methyl-accepting transducer" evidence="12">
    <location>
        <begin position="142"/>
        <end position="399"/>
    </location>
</feature>
<evidence type="ECO:0000256" key="7">
    <source>
        <dbReference type="ARBA" id="ARBA00023224"/>
    </source>
</evidence>
<evidence type="ECO:0000313" key="14">
    <source>
        <dbReference type="EMBL" id="ACB86407.1"/>
    </source>
</evidence>
<feature type="transmembrane region" description="Helical" evidence="11">
    <location>
        <begin position="50"/>
        <end position="68"/>
    </location>
</feature>
<comment type="similarity">
    <text evidence="8">Belongs to the methyl-accepting chemotaxis (MCP) protein family.</text>
</comment>
<dbReference type="PROSITE" id="PS50111">
    <property type="entry name" value="CHEMOTAXIS_TRANSDUC_2"/>
    <property type="match status" value="1"/>
</dbReference>
<evidence type="ECO:0000256" key="5">
    <source>
        <dbReference type="ARBA" id="ARBA00022989"/>
    </source>
</evidence>
<dbReference type="HOGENOM" id="CLU_000445_107_18_9"/>
<dbReference type="InParanoid" id="B2A3H8"/>
<dbReference type="Pfam" id="PF02743">
    <property type="entry name" value="dCache_1"/>
    <property type="match status" value="1"/>
</dbReference>
<dbReference type="SUPFAM" id="SSF58104">
    <property type="entry name" value="Methyl-accepting chemotaxis protein (MCP) signaling domain"/>
    <property type="match status" value="1"/>
</dbReference>
<keyword evidence="6 11" id="KW-0472">Membrane</keyword>
<sequence>MENSTDHPKKYKSLGMVLGVLVFILAAVPLLTSAILLAVQDMLVIRPWQIFVIVGITVVFALLVYFYIRSRVLGPLSYLLKACEQASRGDLLRTVEPSSQIREIRQIEVGMGQLFGSLRQMVGKIQISAEQTQEYAKSLASGIEEANEAINQIATTVNDISSGAEEQSQATDQTLQGVNERLEQVERISSNAKSAQETAEQMEQVIEDSSSKVENLIKSSEETAENNQKAREMIKKLTDQAEKITEIVNVVTDISEQTHLLALNASIEAARAGDSGQGFAVVAQEVRNLAEESGKSAEEISNLIYKVKEMVNEADRLVEQSVNNSRQGAEYADTARNALKEIVTAVHRVAEKVDDVQSGAQVLKESIQEVQDSVQKINEIAQSNAAGAEETAASTQEHTATMDEMNTSSDNLSKISEELLQLVNETLASEEVYQKYQDGINDIKEKLQEASENLKEIEIDKQEQDPYLNELANNPNVEMLFTTDRDGKIVYISRDVGVSDVSYRPWYKEAIKGEEYISNVYISQANDRPCVTVSLPILDAYGSVKGVLGADLFLG</sequence>
<feature type="coiled-coil region" evidence="10">
    <location>
        <begin position="185"/>
        <end position="247"/>
    </location>
</feature>
<accession>B2A3H8</accession>
<feature type="domain" description="HAMP" evidence="13">
    <location>
        <begin position="70"/>
        <end position="123"/>
    </location>
</feature>
<evidence type="ECO:0000256" key="1">
    <source>
        <dbReference type="ARBA" id="ARBA00004651"/>
    </source>
</evidence>
<dbReference type="InterPro" id="IPR033479">
    <property type="entry name" value="dCache_1"/>
</dbReference>
<keyword evidence="2" id="KW-1003">Cell membrane</keyword>
<evidence type="ECO:0000256" key="8">
    <source>
        <dbReference type="ARBA" id="ARBA00029447"/>
    </source>
</evidence>
<organism evidence="14 15">
    <name type="scientific">Natranaerobius thermophilus (strain ATCC BAA-1301 / DSM 18059 / JW/NM-WN-LF)</name>
    <dbReference type="NCBI Taxonomy" id="457570"/>
    <lineage>
        <taxon>Bacteria</taxon>
        <taxon>Bacillati</taxon>
        <taxon>Bacillota</taxon>
        <taxon>Clostridia</taxon>
        <taxon>Natranaerobiales</taxon>
        <taxon>Natranaerobiaceae</taxon>
        <taxon>Natranaerobius</taxon>
    </lineage>
</organism>
<feature type="transmembrane region" description="Helical" evidence="11">
    <location>
        <begin position="14"/>
        <end position="38"/>
    </location>
</feature>
<evidence type="ECO:0000256" key="6">
    <source>
        <dbReference type="ARBA" id="ARBA00023136"/>
    </source>
</evidence>
<dbReference type="GO" id="GO:0005886">
    <property type="term" value="C:plasma membrane"/>
    <property type="evidence" value="ECO:0007669"/>
    <property type="project" value="UniProtKB-SubCell"/>
</dbReference>
<evidence type="ECO:0000256" key="4">
    <source>
        <dbReference type="ARBA" id="ARBA00022692"/>
    </source>
</evidence>
<keyword evidence="3" id="KW-0145">Chemotaxis</keyword>
<dbReference type="PANTHER" id="PTHR32089:SF112">
    <property type="entry name" value="LYSOZYME-LIKE PROTEIN-RELATED"/>
    <property type="match status" value="1"/>
</dbReference>
<dbReference type="EMBL" id="CP001034">
    <property type="protein sequence ID" value="ACB86407.1"/>
    <property type="molecule type" value="Genomic_DNA"/>
</dbReference>
<dbReference type="Gene3D" id="1.10.287.950">
    <property type="entry name" value="Methyl-accepting chemotaxis protein"/>
    <property type="match status" value="1"/>
</dbReference>
<dbReference type="KEGG" id="nth:Nther_2860"/>
<evidence type="ECO:0000256" key="11">
    <source>
        <dbReference type="SAM" id="Phobius"/>
    </source>
</evidence>
<evidence type="ECO:0000256" key="3">
    <source>
        <dbReference type="ARBA" id="ARBA00022500"/>
    </source>
</evidence>
<evidence type="ECO:0000259" key="12">
    <source>
        <dbReference type="PROSITE" id="PS50111"/>
    </source>
</evidence>
<evidence type="ECO:0000259" key="13">
    <source>
        <dbReference type="PROSITE" id="PS50885"/>
    </source>
</evidence>
<keyword evidence="10" id="KW-0175">Coiled coil</keyword>
<dbReference type="RefSeq" id="WP_012449239.1">
    <property type="nucleotide sequence ID" value="NC_010718.1"/>
</dbReference>
<dbReference type="InterPro" id="IPR004089">
    <property type="entry name" value="MCPsignal_dom"/>
</dbReference>
<dbReference type="CDD" id="cd18773">
    <property type="entry name" value="PDC1_HK_sensor"/>
    <property type="match status" value="1"/>
</dbReference>
<dbReference type="OrthoDB" id="9816519at2"/>
<evidence type="ECO:0000256" key="10">
    <source>
        <dbReference type="SAM" id="Coils"/>
    </source>
</evidence>
<keyword evidence="7 9" id="KW-0807">Transducer</keyword>
<dbReference type="AlphaFoldDB" id="B2A3H8"/>
<dbReference type="GO" id="GO:0006935">
    <property type="term" value="P:chemotaxis"/>
    <property type="evidence" value="ECO:0007669"/>
    <property type="project" value="UniProtKB-KW"/>
</dbReference>
<feature type="coiled-coil region" evidence="10">
    <location>
        <begin position="433"/>
        <end position="464"/>
    </location>
</feature>
<reference evidence="14 15" key="1">
    <citation type="submission" date="2008-04" db="EMBL/GenBank/DDBJ databases">
        <title>Complete sequence of chromosome of Natranaerobius thermophilus JW/NM-WN-LF.</title>
        <authorList>
            <consortium name="US DOE Joint Genome Institute"/>
            <person name="Copeland A."/>
            <person name="Lucas S."/>
            <person name="Lapidus A."/>
            <person name="Glavina del Rio T."/>
            <person name="Dalin E."/>
            <person name="Tice H."/>
            <person name="Bruce D."/>
            <person name="Goodwin L."/>
            <person name="Pitluck S."/>
            <person name="Chertkov O."/>
            <person name="Brettin T."/>
            <person name="Detter J.C."/>
            <person name="Han C."/>
            <person name="Kuske C.R."/>
            <person name="Schmutz J."/>
            <person name="Larimer F."/>
            <person name="Land M."/>
            <person name="Hauser L."/>
            <person name="Kyrpides N."/>
            <person name="Lykidis A."/>
            <person name="Mesbah N.M."/>
            <person name="Wiegel J."/>
        </authorList>
    </citation>
    <scope>NUCLEOTIDE SEQUENCE [LARGE SCALE GENOMIC DNA]</scope>
    <source>
        <strain evidence="15">ATCC BAA-1301 / DSM 18059 / JW/NM-WN-LF</strain>
    </source>
</reference>
<dbReference type="STRING" id="457570.Nther_2860"/>
<dbReference type="SUPFAM" id="SSF103190">
    <property type="entry name" value="Sensory domain-like"/>
    <property type="match status" value="1"/>
</dbReference>
<evidence type="ECO:0000256" key="2">
    <source>
        <dbReference type="ARBA" id="ARBA00022475"/>
    </source>
</evidence>
<dbReference type="PROSITE" id="PS50885">
    <property type="entry name" value="HAMP"/>
    <property type="match status" value="1"/>
</dbReference>
<dbReference type="InterPro" id="IPR029151">
    <property type="entry name" value="Sensor-like_sf"/>
</dbReference>
<dbReference type="eggNOG" id="COG0840">
    <property type="taxonomic scope" value="Bacteria"/>
</dbReference>
<protein>
    <submittedName>
        <fullName evidence="14">Methyl-accepting chemotaxis sensory transducer</fullName>
    </submittedName>
</protein>